<dbReference type="RefSeq" id="YP_656749.1">
    <property type="nucleotide sequence ID" value="NC_008211.1"/>
</dbReference>
<sequence>MCECSTFGERGVCQTSEQQCSIFSGGGVAIQTRQGDGVQAHHATQATPQRDFAPFGGKRSGRYRAALYTLLQRHGVEPPVRRGGRCRRAVLWLEWYVALFGTAALTPESILPCIWTPQMHILLPLLTAVACRDISSPGLLQDPELALLLHPCAHIRRHANRIHKPYGGGLAHGPNAARSTA</sequence>
<dbReference type="KEGG" id="vg:5141301"/>
<dbReference type="Proteomes" id="UP000011238">
    <property type="component" value="Segment"/>
</dbReference>
<keyword evidence="2" id="KW-1185">Reference proteome</keyword>
<organism evidence="2">
    <name type="scientific">Ranid herpesvirus 1</name>
    <name type="common">Lucke tumor herpesvirus</name>
    <dbReference type="NCBI Taxonomy" id="85655"/>
    <lineage>
        <taxon>Viruses</taxon>
        <taxon>Duplodnaviria</taxon>
        <taxon>Heunggongvirae</taxon>
        <taxon>Peploviricota</taxon>
        <taxon>Herviviricetes</taxon>
        <taxon>Herpesvirales</taxon>
        <taxon>Alloherpesviridae</taxon>
        <taxon>Batravirus</taxon>
        <taxon>Batravirus ranidallo1</taxon>
    </lineage>
</organism>
<name>Q14VN6_9VIRU</name>
<reference evidence="2" key="1">
    <citation type="journal article" date="1999" name="J. Cancer Res. Clin. Oncol.">
        <title>Genomic studies of the Lucke tumor herpesvirus (RaHV-1).</title>
        <authorList>
            <person name="Davison A.J."/>
            <person name="Sauerbier W."/>
            <person name="Dolan A."/>
            <person name="Addison C."/>
            <person name="McKinnell R.G."/>
        </authorList>
    </citation>
    <scope>NUCLEOTIDE SEQUENCE [LARGE SCALE GENOMIC DNA]</scope>
    <source>
        <strain evidence="2">McKinnell</strain>
    </source>
</reference>
<proteinExistence type="predicted"/>
<reference evidence="1 2" key="2">
    <citation type="journal article" date="2006" name="J. Gen. Virol.">
        <title>Genome sequences of two frog herpesviruses.</title>
        <authorList>
            <person name="Davison A.J."/>
            <person name="Cunningham C."/>
            <person name="Sauerbier W."/>
            <person name="McKinnell R.G."/>
        </authorList>
    </citation>
    <scope>NUCLEOTIDE SEQUENCE [LARGE SCALE GENOMIC DNA]</scope>
    <source>
        <strain evidence="1 2">McKinnell</strain>
    </source>
</reference>
<dbReference type="GeneID" id="5141301"/>
<accession>Q14VN6</accession>
<protein>
    <submittedName>
        <fullName evidence="1">ORF94</fullName>
    </submittedName>
</protein>
<evidence type="ECO:0000313" key="2">
    <source>
        <dbReference type="Proteomes" id="UP000011238"/>
    </source>
</evidence>
<dbReference type="EMBL" id="DQ665917">
    <property type="protein sequence ID" value="ABG25800.1"/>
    <property type="molecule type" value="Genomic_DNA"/>
</dbReference>
<evidence type="ECO:0000313" key="1">
    <source>
        <dbReference type="EMBL" id="ABG25800.1"/>
    </source>
</evidence>